<accession>A0A8J4PPT7</accession>
<dbReference type="InterPro" id="IPR050767">
    <property type="entry name" value="Sel1_AlgK"/>
</dbReference>
<comment type="similarity">
    <text evidence="1">Belongs to the sel-1 family.</text>
</comment>
<keyword evidence="3" id="KW-1133">Transmembrane helix</keyword>
<gene>
    <name evidence="5" type="ORF">CYY_008851</name>
</gene>
<dbReference type="Gene3D" id="1.25.40.10">
    <property type="entry name" value="Tetratricopeptide repeat domain"/>
    <property type="match status" value="2"/>
</dbReference>
<dbReference type="PANTHER" id="PTHR11102">
    <property type="entry name" value="SEL-1-LIKE PROTEIN"/>
    <property type="match status" value="1"/>
</dbReference>
<keyword evidence="3" id="KW-0812">Transmembrane</keyword>
<keyword evidence="3" id="KW-0472">Membrane</keyword>
<feature type="region of interest" description="Disordered" evidence="2">
    <location>
        <begin position="105"/>
        <end position="134"/>
    </location>
</feature>
<dbReference type="AlphaFoldDB" id="A0A8J4PPT7"/>
<dbReference type="InterPro" id="IPR011990">
    <property type="entry name" value="TPR-like_helical_dom_sf"/>
</dbReference>
<organism evidence="5 6">
    <name type="scientific">Polysphondylium violaceum</name>
    <dbReference type="NCBI Taxonomy" id="133409"/>
    <lineage>
        <taxon>Eukaryota</taxon>
        <taxon>Amoebozoa</taxon>
        <taxon>Evosea</taxon>
        <taxon>Eumycetozoa</taxon>
        <taxon>Dictyostelia</taxon>
        <taxon>Dictyosteliales</taxon>
        <taxon>Dictyosteliaceae</taxon>
        <taxon>Polysphondylium</taxon>
    </lineage>
</organism>
<feature type="region of interest" description="Disordered" evidence="2">
    <location>
        <begin position="32"/>
        <end position="68"/>
    </location>
</feature>
<comment type="caution">
    <text evidence="5">The sequence shown here is derived from an EMBL/GenBank/DDBJ whole genome shotgun (WGS) entry which is preliminary data.</text>
</comment>
<dbReference type="OrthoDB" id="27934at2759"/>
<feature type="region of interest" description="Disordered" evidence="2">
    <location>
        <begin position="679"/>
        <end position="699"/>
    </location>
</feature>
<dbReference type="EMBL" id="AJWJ01000588">
    <property type="protein sequence ID" value="KAF2069829.1"/>
    <property type="molecule type" value="Genomic_DNA"/>
</dbReference>
<dbReference type="InterPro" id="IPR006597">
    <property type="entry name" value="Sel1-like"/>
</dbReference>
<name>A0A8J4PPT7_9MYCE</name>
<feature type="region of interest" description="Disordered" evidence="2">
    <location>
        <begin position="934"/>
        <end position="966"/>
    </location>
</feature>
<reference evidence="5" key="1">
    <citation type="submission" date="2020-01" db="EMBL/GenBank/DDBJ databases">
        <title>Development of genomics and gene disruption for Polysphondylium violaceum indicates a role for the polyketide synthase stlB in stalk morphogenesis.</title>
        <authorList>
            <person name="Narita B."/>
            <person name="Kawabe Y."/>
            <person name="Kin K."/>
            <person name="Saito T."/>
            <person name="Gibbs R."/>
            <person name="Kuspa A."/>
            <person name="Muzny D."/>
            <person name="Queller D."/>
            <person name="Richards S."/>
            <person name="Strassman J."/>
            <person name="Sucgang R."/>
            <person name="Worley K."/>
            <person name="Schaap P."/>
        </authorList>
    </citation>
    <scope>NUCLEOTIDE SEQUENCE</scope>
    <source>
        <strain evidence="5">QSvi11</strain>
    </source>
</reference>
<feature type="compositionally biased region" description="Low complexity" evidence="2">
    <location>
        <begin position="202"/>
        <end position="221"/>
    </location>
</feature>
<dbReference type="SUPFAM" id="SSF81901">
    <property type="entry name" value="HCP-like"/>
    <property type="match status" value="3"/>
</dbReference>
<feature type="compositionally biased region" description="Acidic residues" evidence="2">
    <location>
        <begin position="54"/>
        <end position="64"/>
    </location>
</feature>
<feature type="compositionally biased region" description="Basic and acidic residues" evidence="2">
    <location>
        <begin position="105"/>
        <end position="115"/>
    </location>
</feature>
<feature type="transmembrane region" description="Helical" evidence="3">
    <location>
        <begin position="901"/>
        <end position="918"/>
    </location>
</feature>
<evidence type="ECO:0000313" key="6">
    <source>
        <dbReference type="Proteomes" id="UP000695562"/>
    </source>
</evidence>
<proteinExistence type="inferred from homology"/>
<feature type="signal peptide" evidence="4">
    <location>
        <begin position="1"/>
        <end position="25"/>
    </location>
</feature>
<sequence>MKVNNIALLLLVILFGSILVSVVSSADHAIKNNNNNNDKEQDKDSISQQPLANDNDDDDSDEEDNTIKLTEIDPVMLEAIKKAFGIDATQSIKVVASSDSLKVNKDKEEKEKDDNGNSNSKKAAKTNTVTTGSTTISPSMLEQFKISSNINSLFENNLLFKSHNDIDLVQTSPLDKDLPGRNEFIEGQRLRGLVLVEKTNINNNNNNNNNDKQDNRNSNSNRQDKKDNSKTTIPFYPTENNNLFLRYSGDLGTNRDHFEYIGDSHIDMIDSLRALNQLELSAELGNHRAMYVLGIMHEIGDSGIIVDFKKAEYWYLKAAEHGNSDAQKALGFIYATGKLGYIDEPKAILYYTFAAKSGNIIAQLSLAYRYANGYGTEKSCMKSAKLYEFVARQYVSDYESRGFGYNIPHERLSDFAPSQSSDEEDVVEFLRYSASIGDPSSLVTMANLYLQGGPVTQDFRLAFGYYRDAASQDFAAGLAGLGFMYNKGYGVPQDNKTAVYYFKKAQALGHPVAQAHLGYMLLNGYGVPKDTQSAIKHLTESAEKGTPEALVHLGKIYLHGIGGVEKDINKAFGYFSTATKFSNPVAIYQIGKYVLDNFESDCERAVDYFKRVSEKGAWSMALTDAHRFYEAGEEQTALLFFEKAAEMGIETAQYNAGYMYDKKLGVYSIDDDLDIEEKQEKDVQQDDSGSNDDEEKTNINIEIQDSRPITTLGYTTEFIYQQAFRNFYRSSKQNNAEAHLKIGDFYYYGKGVEKSIEKAADFYQLSASLLNSQALFNLGYMHQYGEGTPQDLFLAKRYYDMALHIEPQAYFPIYISLMSLLFHFIYLYVHSFFNPSIQFSSTANENSQHLDHIGKSAARRNQMNGGGIGGGGVNDPASGSFNGIEMDELDELDFNELVHNVEAYLMIIIALIIGYIVVRRQRVILREQRQRQNHQVPLNNNNNLNNNHNNQQQQQPNFDQIQQPDQ</sequence>
<feature type="region of interest" description="Disordered" evidence="2">
    <location>
        <begin position="200"/>
        <end position="233"/>
    </location>
</feature>
<dbReference type="Pfam" id="PF08238">
    <property type="entry name" value="Sel1"/>
    <property type="match status" value="11"/>
</dbReference>
<evidence type="ECO:0000256" key="2">
    <source>
        <dbReference type="SAM" id="MobiDB-lite"/>
    </source>
</evidence>
<keyword evidence="6" id="KW-1185">Reference proteome</keyword>
<feature type="chain" id="PRO_5035309058" evidence="4">
    <location>
        <begin position="26"/>
        <end position="966"/>
    </location>
</feature>
<protein>
    <submittedName>
        <fullName evidence="5">Uncharacterized protein</fullName>
    </submittedName>
</protein>
<keyword evidence="4" id="KW-0732">Signal</keyword>
<dbReference type="SMART" id="SM00671">
    <property type="entry name" value="SEL1"/>
    <property type="match status" value="11"/>
</dbReference>
<evidence type="ECO:0000256" key="3">
    <source>
        <dbReference type="SAM" id="Phobius"/>
    </source>
</evidence>
<evidence type="ECO:0000256" key="4">
    <source>
        <dbReference type="SAM" id="SignalP"/>
    </source>
</evidence>
<evidence type="ECO:0000313" key="5">
    <source>
        <dbReference type="EMBL" id="KAF2069829.1"/>
    </source>
</evidence>
<dbReference type="Proteomes" id="UP000695562">
    <property type="component" value="Unassembled WGS sequence"/>
</dbReference>
<dbReference type="PANTHER" id="PTHR11102:SF148">
    <property type="match status" value="1"/>
</dbReference>
<evidence type="ECO:0000256" key="1">
    <source>
        <dbReference type="ARBA" id="ARBA00038101"/>
    </source>
</evidence>